<dbReference type="SUPFAM" id="SSF89919">
    <property type="entry name" value="Ribosome-binding factor A, RbfA"/>
    <property type="match status" value="1"/>
</dbReference>
<organism evidence="1">
    <name type="scientific">freshwater metagenome</name>
    <dbReference type="NCBI Taxonomy" id="449393"/>
    <lineage>
        <taxon>unclassified sequences</taxon>
        <taxon>metagenomes</taxon>
        <taxon>ecological metagenomes</taxon>
    </lineage>
</organism>
<dbReference type="AlphaFoldDB" id="A0A6J5ZHY5"/>
<dbReference type="InterPro" id="IPR000238">
    <property type="entry name" value="RbfA"/>
</dbReference>
<proteinExistence type="inferred from homology"/>
<dbReference type="InterPro" id="IPR020053">
    <property type="entry name" value="Ribosome-bd_factorA_CS"/>
</dbReference>
<dbReference type="InterPro" id="IPR023799">
    <property type="entry name" value="RbfA_dom_sf"/>
</dbReference>
<sequence>MADEARARKLGERIQEIVAETLEMRVKDPRLGFITVTDVRLSPDLHDATVFYTVYGTDDEIADTAAALESAKGMIRTEVGRRTGVKFTPSVSFIRDALPESTKAIEELLAVAADADRQVHERAASAQFAGEPDPYKREDQ</sequence>
<evidence type="ECO:0000313" key="1">
    <source>
        <dbReference type="EMBL" id="CAB4340567.1"/>
    </source>
</evidence>
<name>A0A6J5ZHY5_9ZZZZ</name>
<reference evidence="1" key="1">
    <citation type="submission" date="2020-05" db="EMBL/GenBank/DDBJ databases">
        <authorList>
            <person name="Chiriac C."/>
            <person name="Salcher M."/>
            <person name="Ghai R."/>
            <person name="Kavagutti S V."/>
        </authorList>
    </citation>
    <scope>NUCLEOTIDE SEQUENCE</scope>
</reference>
<dbReference type="GO" id="GO:0006364">
    <property type="term" value="P:rRNA processing"/>
    <property type="evidence" value="ECO:0007669"/>
    <property type="project" value="InterPro"/>
</dbReference>
<dbReference type="Pfam" id="PF02033">
    <property type="entry name" value="RBFA"/>
    <property type="match status" value="1"/>
</dbReference>
<dbReference type="GO" id="GO:0043024">
    <property type="term" value="F:ribosomal small subunit binding"/>
    <property type="evidence" value="ECO:0007669"/>
    <property type="project" value="TreeGrafter"/>
</dbReference>
<dbReference type="PROSITE" id="PS01319">
    <property type="entry name" value="RBFA"/>
    <property type="match status" value="1"/>
</dbReference>
<protein>
    <submittedName>
        <fullName evidence="1">Unannotated protein</fullName>
    </submittedName>
</protein>
<dbReference type="Gene3D" id="3.30.300.20">
    <property type="match status" value="1"/>
</dbReference>
<accession>A0A6J5ZHY5</accession>
<dbReference type="EMBL" id="CAESAJ010000101">
    <property type="protein sequence ID" value="CAB4340567.1"/>
    <property type="molecule type" value="Genomic_DNA"/>
</dbReference>
<dbReference type="InterPro" id="IPR015946">
    <property type="entry name" value="KH_dom-like_a/b"/>
</dbReference>
<dbReference type="PANTHER" id="PTHR33515:SF1">
    <property type="entry name" value="RIBOSOME-BINDING FACTOR A, CHLOROPLASTIC-RELATED"/>
    <property type="match status" value="1"/>
</dbReference>
<gene>
    <name evidence="1" type="ORF">UFOPK3770_00921</name>
</gene>
<dbReference type="PANTHER" id="PTHR33515">
    <property type="entry name" value="RIBOSOME-BINDING FACTOR A, CHLOROPLASTIC-RELATED"/>
    <property type="match status" value="1"/>
</dbReference>
<dbReference type="HAMAP" id="MF_00003">
    <property type="entry name" value="RbfA"/>
    <property type="match status" value="1"/>
</dbReference>
<dbReference type="NCBIfam" id="TIGR00082">
    <property type="entry name" value="rbfA"/>
    <property type="match status" value="1"/>
</dbReference>
<dbReference type="GO" id="GO:0005829">
    <property type="term" value="C:cytosol"/>
    <property type="evidence" value="ECO:0007669"/>
    <property type="project" value="TreeGrafter"/>
</dbReference>